<name>A0ABU3T1B4_9ALTE</name>
<evidence type="ECO:0000313" key="3">
    <source>
        <dbReference type="Proteomes" id="UP001247805"/>
    </source>
</evidence>
<dbReference type="InterPro" id="IPR000073">
    <property type="entry name" value="AB_hydrolase_1"/>
</dbReference>
<keyword evidence="3" id="KW-1185">Reference proteome</keyword>
<dbReference type="InterPro" id="IPR029058">
    <property type="entry name" value="AB_hydrolase_fold"/>
</dbReference>
<dbReference type="Proteomes" id="UP001247805">
    <property type="component" value="Unassembled WGS sequence"/>
</dbReference>
<dbReference type="InterPro" id="IPR050471">
    <property type="entry name" value="AB_hydrolase"/>
</dbReference>
<evidence type="ECO:0000259" key="1">
    <source>
        <dbReference type="Pfam" id="PF00561"/>
    </source>
</evidence>
<accession>A0ABU3T1B4</accession>
<organism evidence="2 3">
    <name type="scientific">Paraglaciecola aquimarina</name>
    <dbReference type="NCBI Taxonomy" id="1235557"/>
    <lineage>
        <taxon>Bacteria</taxon>
        <taxon>Pseudomonadati</taxon>
        <taxon>Pseudomonadota</taxon>
        <taxon>Gammaproteobacteria</taxon>
        <taxon>Alteromonadales</taxon>
        <taxon>Alteromonadaceae</taxon>
        <taxon>Paraglaciecola</taxon>
    </lineage>
</organism>
<protein>
    <submittedName>
        <fullName evidence="2">Alpha/beta hydrolase</fullName>
    </submittedName>
</protein>
<dbReference type="RefSeq" id="WP_316027547.1">
    <property type="nucleotide sequence ID" value="NZ_JAWDIO010000002.1"/>
</dbReference>
<proteinExistence type="predicted"/>
<feature type="domain" description="AB hydrolase-1" evidence="1">
    <location>
        <begin position="23"/>
        <end position="274"/>
    </location>
</feature>
<dbReference type="PANTHER" id="PTHR43433">
    <property type="entry name" value="HYDROLASE, ALPHA/BETA FOLD FAMILY PROTEIN"/>
    <property type="match status" value="1"/>
</dbReference>
<dbReference type="SUPFAM" id="SSF53474">
    <property type="entry name" value="alpha/beta-Hydrolases"/>
    <property type="match status" value="1"/>
</dbReference>
<gene>
    <name evidence="2" type="ORF">RS130_21010</name>
</gene>
<dbReference type="EMBL" id="JAWDIO010000002">
    <property type="protein sequence ID" value="MDU0356038.1"/>
    <property type="molecule type" value="Genomic_DNA"/>
</dbReference>
<sequence>MKTIVTKSGISINYQAQGDKSAPVIIMIMGLGAQMTIWPDELYLGLVDKGYRVIRFDNRDVGLSSQLEEWGNPSLLKAWLSKRLPNRYSTPYKLEDMAKDVLELMAALKIKKAHFVGASMGGMIAQILASQHKKKVLSLTSIMSATSPIVSASNLKIMLKLGSRPRMTNSEAAIRYNIRMNQLIGSPAYPRDELSLHKQAKRSIERAYNPLGVKRQLAALTASGDRRSSLHMIKAPTLVIHGADDPIIPRRGGEQTAESIRKAKLKIVQGMGHDFPPELMQKMTKWIAKHVKKAEKNTR</sequence>
<dbReference type="GO" id="GO:0016787">
    <property type="term" value="F:hydrolase activity"/>
    <property type="evidence" value="ECO:0007669"/>
    <property type="project" value="UniProtKB-KW"/>
</dbReference>
<comment type="caution">
    <text evidence="2">The sequence shown here is derived from an EMBL/GenBank/DDBJ whole genome shotgun (WGS) entry which is preliminary data.</text>
</comment>
<reference evidence="2 3" key="1">
    <citation type="submission" date="2023-10" db="EMBL/GenBank/DDBJ databases">
        <title>Glaciecola aquimarina strain GGW-M5 nov., isolated from a coastal seawater.</title>
        <authorList>
            <person name="Bayburt H."/>
            <person name="Kim J.M."/>
            <person name="Choi B.J."/>
            <person name="Jeon C.O."/>
        </authorList>
    </citation>
    <scope>NUCLEOTIDE SEQUENCE [LARGE SCALE GENOMIC DNA]</scope>
    <source>
        <strain evidence="2 3">KCTC 32108</strain>
    </source>
</reference>
<dbReference type="Pfam" id="PF00561">
    <property type="entry name" value="Abhydrolase_1"/>
    <property type="match status" value="1"/>
</dbReference>
<dbReference type="PANTHER" id="PTHR43433:SF5">
    <property type="entry name" value="AB HYDROLASE-1 DOMAIN-CONTAINING PROTEIN"/>
    <property type="match status" value="1"/>
</dbReference>
<evidence type="ECO:0000313" key="2">
    <source>
        <dbReference type="EMBL" id="MDU0356038.1"/>
    </source>
</evidence>
<keyword evidence="2" id="KW-0378">Hydrolase</keyword>
<dbReference type="Gene3D" id="3.40.50.1820">
    <property type="entry name" value="alpha/beta hydrolase"/>
    <property type="match status" value="1"/>
</dbReference>